<dbReference type="GO" id="GO:0009088">
    <property type="term" value="P:threonine biosynthetic process"/>
    <property type="evidence" value="ECO:0007669"/>
    <property type="project" value="UniProtKB-UniPathway"/>
</dbReference>
<evidence type="ECO:0000259" key="14">
    <source>
        <dbReference type="Pfam" id="PF22468"/>
    </source>
</evidence>
<dbReference type="GO" id="GO:0009090">
    <property type="term" value="P:homoserine biosynthetic process"/>
    <property type="evidence" value="ECO:0007669"/>
    <property type="project" value="TreeGrafter"/>
</dbReference>
<proteinExistence type="inferred from homology"/>
<keyword evidence="5 10" id="KW-0547">Nucleotide-binding</keyword>
<dbReference type="GO" id="GO:0019877">
    <property type="term" value="P:diaminopimelate biosynthetic process"/>
    <property type="evidence" value="ECO:0007669"/>
    <property type="project" value="UniProtKB-KW"/>
</dbReference>
<dbReference type="SUPFAM" id="SSF53633">
    <property type="entry name" value="Carbamate kinase-like"/>
    <property type="match status" value="1"/>
</dbReference>
<comment type="catalytic activity">
    <reaction evidence="9 11">
        <text>L-aspartate + ATP = 4-phospho-L-aspartate + ADP</text>
        <dbReference type="Rhea" id="RHEA:23776"/>
        <dbReference type="ChEBI" id="CHEBI:29991"/>
        <dbReference type="ChEBI" id="CHEBI:30616"/>
        <dbReference type="ChEBI" id="CHEBI:57535"/>
        <dbReference type="ChEBI" id="CHEBI:456216"/>
        <dbReference type="EC" id="2.7.2.4"/>
    </reaction>
</comment>
<evidence type="ECO:0000259" key="13">
    <source>
        <dbReference type="Pfam" id="PF00696"/>
    </source>
</evidence>
<dbReference type="PROSITE" id="PS00324">
    <property type="entry name" value="ASPARTOKINASE"/>
    <property type="match status" value="1"/>
</dbReference>
<keyword evidence="12" id="KW-0028">Amino-acid biosynthesis</keyword>
<dbReference type="Pfam" id="PF00696">
    <property type="entry name" value="AA_kinase"/>
    <property type="match status" value="1"/>
</dbReference>
<evidence type="ECO:0000256" key="5">
    <source>
        <dbReference type="ARBA" id="ARBA00022741"/>
    </source>
</evidence>
<evidence type="ECO:0000256" key="12">
    <source>
        <dbReference type="RuleBase" id="RU004249"/>
    </source>
</evidence>
<evidence type="ECO:0000256" key="2">
    <source>
        <dbReference type="ARBA" id="ARBA00004766"/>
    </source>
</evidence>
<protein>
    <recommendedName>
        <fullName evidence="11">Aspartokinase</fullName>
        <ecNumber evidence="11">2.7.2.4</ecNumber>
    </recommendedName>
</protein>
<evidence type="ECO:0000256" key="9">
    <source>
        <dbReference type="ARBA" id="ARBA00047872"/>
    </source>
</evidence>
<comment type="pathway">
    <text evidence="2 12">Amino-acid biosynthesis; L-lysine biosynthesis via DAP pathway; (S)-tetrahydrodipicolinate from L-aspartate: step 1/4.</text>
</comment>
<comment type="pathway">
    <text evidence="12">Amino-acid biosynthesis; L-threonine biosynthesis; L-threonine from L-aspartate: step 1/5.</text>
</comment>
<evidence type="ECO:0000313" key="15">
    <source>
        <dbReference type="EMBL" id="KRL92459.1"/>
    </source>
</evidence>
<comment type="similarity">
    <text evidence="3 11">Belongs to the aspartokinase family.</text>
</comment>
<evidence type="ECO:0000256" key="7">
    <source>
        <dbReference type="ARBA" id="ARBA00022840"/>
    </source>
</evidence>
<keyword evidence="7 10" id="KW-0067">ATP-binding</keyword>
<dbReference type="InterPro" id="IPR018042">
    <property type="entry name" value="Aspartate_kinase_CS"/>
</dbReference>
<evidence type="ECO:0000256" key="1">
    <source>
        <dbReference type="ARBA" id="ARBA00003121"/>
    </source>
</evidence>
<dbReference type="GO" id="GO:0004072">
    <property type="term" value="F:aspartate kinase activity"/>
    <property type="evidence" value="ECO:0007669"/>
    <property type="project" value="UniProtKB-EC"/>
</dbReference>
<dbReference type="Gene3D" id="3.30.2130.10">
    <property type="entry name" value="VC0802-like"/>
    <property type="match status" value="1"/>
</dbReference>
<comment type="function">
    <text evidence="1">Catalyzes the phosphorylation of the beta-carboxyl group of aspartic acid with ATP to yield 4-phospho-L-aspartate, which is involved in the branched biosynthetic pathway leading to the biosynthesis of amino acids threonine, isoleucine and methionine.</text>
</comment>
<dbReference type="CDD" id="cd04911">
    <property type="entry name" value="ACT_AKiii-YclM-BS_1"/>
    <property type="match status" value="1"/>
</dbReference>
<dbReference type="UniPathway" id="UPA00050">
    <property type="reaction ID" value="UER00461"/>
</dbReference>
<dbReference type="InterPro" id="IPR045865">
    <property type="entry name" value="ACT-like_dom_sf"/>
</dbReference>
<dbReference type="AlphaFoldDB" id="A0A0R1URE9"/>
<dbReference type="Gene3D" id="1.20.120.1320">
    <property type="entry name" value="Aspartokinase, catalytic domain"/>
    <property type="match status" value="1"/>
</dbReference>
<name>A0A0R1URE9_9LACO</name>
<gene>
    <name evidence="15" type="ORF">FC43_GL001906</name>
</gene>
<dbReference type="EMBL" id="AZFK01000004">
    <property type="protein sequence ID" value="KRL92459.1"/>
    <property type="molecule type" value="Genomic_DNA"/>
</dbReference>
<comment type="pathway">
    <text evidence="12">Amino-acid biosynthesis; L-methionine biosynthesis via de novo pathway; L-homoserine from L-aspartate: step 1/3.</text>
</comment>
<dbReference type="RefSeq" id="WP_056953312.1">
    <property type="nucleotide sequence ID" value="NZ_AZFK01000004.1"/>
</dbReference>
<dbReference type="GO" id="GO:0009089">
    <property type="term" value="P:lysine biosynthetic process via diaminopimelate"/>
    <property type="evidence" value="ECO:0007669"/>
    <property type="project" value="UniProtKB-UniPathway"/>
</dbReference>
<reference evidence="15 16" key="1">
    <citation type="journal article" date="2015" name="Genome Announc.">
        <title>Expanding the biotechnology potential of lactobacilli through comparative genomics of 213 strains and associated genera.</title>
        <authorList>
            <person name="Sun Z."/>
            <person name="Harris H.M."/>
            <person name="McCann A."/>
            <person name="Guo C."/>
            <person name="Argimon S."/>
            <person name="Zhang W."/>
            <person name="Yang X."/>
            <person name="Jeffery I.B."/>
            <person name="Cooney J.C."/>
            <person name="Kagawa T.F."/>
            <person name="Liu W."/>
            <person name="Song Y."/>
            <person name="Salvetti E."/>
            <person name="Wrobel A."/>
            <person name="Rasinkangas P."/>
            <person name="Parkhill J."/>
            <person name="Rea M.C."/>
            <person name="O'Sullivan O."/>
            <person name="Ritari J."/>
            <person name="Douillard F.P."/>
            <person name="Paul Ross R."/>
            <person name="Yang R."/>
            <person name="Briner A.E."/>
            <person name="Felis G.E."/>
            <person name="de Vos W.M."/>
            <person name="Barrangou R."/>
            <person name="Klaenhammer T.R."/>
            <person name="Caufield P.W."/>
            <person name="Cui Y."/>
            <person name="Zhang H."/>
            <person name="O'Toole P.W."/>
        </authorList>
    </citation>
    <scope>NUCLEOTIDE SEQUENCE [LARGE SCALE GENOMIC DNA]</scope>
    <source>
        <strain evidence="15 16">DSM 15946</strain>
    </source>
</reference>
<organism evidence="15 16">
    <name type="scientific">Limosilactobacillus ingluviei DSM 15946</name>
    <dbReference type="NCBI Taxonomy" id="1423760"/>
    <lineage>
        <taxon>Bacteria</taxon>
        <taxon>Bacillati</taxon>
        <taxon>Bacillota</taxon>
        <taxon>Bacilli</taxon>
        <taxon>Lactobacillales</taxon>
        <taxon>Lactobacillaceae</taxon>
        <taxon>Limosilactobacillus</taxon>
    </lineage>
</organism>
<dbReference type="InterPro" id="IPR005260">
    <property type="entry name" value="Asp_kin_monofn"/>
</dbReference>
<evidence type="ECO:0000313" key="16">
    <source>
        <dbReference type="Proteomes" id="UP000050816"/>
    </source>
</evidence>
<evidence type="ECO:0000256" key="8">
    <source>
        <dbReference type="ARBA" id="ARBA00022915"/>
    </source>
</evidence>
<dbReference type="PANTHER" id="PTHR21499">
    <property type="entry name" value="ASPARTATE KINASE"/>
    <property type="match status" value="1"/>
</dbReference>
<comment type="caution">
    <text evidence="15">The sequence shown here is derived from an EMBL/GenBank/DDBJ whole genome shotgun (WGS) entry which is preliminary data.</text>
</comment>
<dbReference type="NCBIfam" id="TIGR00657">
    <property type="entry name" value="asp_kinases"/>
    <property type="match status" value="1"/>
</dbReference>
<dbReference type="Pfam" id="PF22468">
    <property type="entry name" value="ACT_9"/>
    <property type="match status" value="1"/>
</dbReference>
<accession>A0A0R1URE9</accession>
<evidence type="ECO:0000256" key="6">
    <source>
        <dbReference type="ARBA" id="ARBA00022777"/>
    </source>
</evidence>
<dbReference type="GO" id="GO:0005829">
    <property type="term" value="C:cytosol"/>
    <property type="evidence" value="ECO:0007669"/>
    <property type="project" value="TreeGrafter"/>
</dbReference>
<evidence type="ECO:0000256" key="4">
    <source>
        <dbReference type="ARBA" id="ARBA00022679"/>
    </source>
</evidence>
<dbReference type="CDD" id="cd04245">
    <property type="entry name" value="AAK_AKiii-YclM-BS"/>
    <property type="match status" value="1"/>
</dbReference>
<dbReference type="NCBIfam" id="NF006540">
    <property type="entry name" value="PRK09034.1"/>
    <property type="match status" value="1"/>
</dbReference>
<dbReference type="GO" id="GO:0005524">
    <property type="term" value="F:ATP binding"/>
    <property type="evidence" value="ECO:0007669"/>
    <property type="project" value="UniProtKB-KW"/>
</dbReference>
<evidence type="ECO:0000256" key="10">
    <source>
        <dbReference type="PIRSR" id="PIRSR000726-1"/>
    </source>
</evidence>
<dbReference type="InterPro" id="IPR035804">
    <property type="entry name" value="AKIII_YclM_N"/>
</dbReference>
<dbReference type="InterPro" id="IPR036393">
    <property type="entry name" value="AceGlu_kinase-like_sf"/>
</dbReference>
<keyword evidence="8" id="KW-0220">Diaminopimelate biosynthesis</keyword>
<evidence type="ECO:0000256" key="11">
    <source>
        <dbReference type="RuleBase" id="RU003448"/>
    </source>
</evidence>
<feature type="binding site" evidence="10">
    <location>
        <begin position="220"/>
        <end position="221"/>
    </location>
    <ligand>
        <name>ATP</name>
        <dbReference type="ChEBI" id="CHEBI:30616"/>
    </ligand>
</feature>
<dbReference type="PIRSF" id="PIRSF000726">
    <property type="entry name" value="Asp_kin"/>
    <property type="match status" value="1"/>
</dbReference>
<sequence>MKVIKFGGSSLANGAAVAQAVRIIQADPARQVIVTSAPGKRHHDDTKVTDLLIQYAQSGQNQQNSQAIIKEIFDRYQAIAAHFNLPASALTPIKGALNELPNGDYPTAAYRLATFKAHGERLNAQLLAAILNHLGLKARFVDPKEIGIMVTGTPNNAMVAPETYHLLADFQLAPDERIVVPGFFGFTMAGYIATFSRGGSDVTGAILARGLGAERYENFTDVDAIFAVDPKLVASPTPIKVMTYREMRELSYAGFSVFHDEALLPAIAARVPINVKNTLAPDKPGTMIVTDRDFTPTRPITGIAAGKHFAALYLHKYLLNKEAGFTLQILKILDAHEVPYEHMPSGIDDITIVFDQHHLTPELVDEICDEIQTTINPDRLEWINEFALITIVGEGMASSPTIPAEILATLAHEKIAVQMINQGASKIATMIGTDPADCDRAVQVIYNHFFN</sequence>
<feature type="domain" description="Aspartate/glutamate/uridylate kinase" evidence="13">
    <location>
        <begin position="2"/>
        <end position="277"/>
    </location>
</feature>
<dbReference type="PANTHER" id="PTHR21499:SF67">
    <property type="entry name" value="ASPARTOKINASE 3"/>
    <property type="match status" value="1"/>
</dbReference>
<dbReference type="PATRIC" id="fig|1423760.3.peg.1995"/>
<dbReference type="SUPFAM" id="SSF55021">
    <property type="entry name" value="ACT-like"/>
    <property type="match status" value="2"/>
</dbReference>
<dbReference type="InterPro" id="IPR054352">
    <property type="entry name" value="ACT_Aspartokinase"/>
</dbReference>
<dbReference type="EC" id="2.7.2.4" evidence="11"/>
<dbReference type="InterPro" id="IPR001048">
    <property type="entry name" value="Asp/Glu/Uridylate_kinase"/>
</dbReference>
<dbReference type="Proteomes" id="UP000050816">
    <property type="component" value="Unassembled WGS sequence"/>
</dbReference>
<keyword evidence="6 11" id="KW-0418">Kinase</keyword>
<dbReference type="InterPro" id="IPR042199">
    <property type="entry name" value="AsparK_Bifunc_asparK/hSer_DH"/>
</dbReference>
<feature type="domain" description="Aspartokinase ACT" evidence="14">
    <location>
        <begin position="389"/>
        <end position="449"/>
    </location>
</feature>
<dbReference type="UniPathway" id="UPA00051">
    <property type="reaction ID" value="UER00462"/>
</dbReference>
<keyword evidence="4 11" id="KW-0808">Transferase</keyword>
<dbReference type="Gene3D" id="3.40.1160.10">
    <property type="entry name" value="Acetylglutamate kinase-like"/>
    <property type="match status" value="1"/>
</dbReference>
<dbReference type="InterPro" id="IPR001341">
    <property type="entry name" value="Asp_kinase"/>
</dbReference>
<evidence type="ECO:0000256" key="3">
    <source>
        <dbReference type="ARBA" id="ARBA00010122"/>
    </source>
</evidence>
<dbReference type="UniPathway" id="UPA00034">
    <property type="reaction ID" value="UER00015"/>
</dbReference>